<protein>
    <submittedName>
        <fullName evidence="2">Uncharacterized protein</fullName>
    </submittedName>
</protein>
<feature type="region of interest" description="Disordered" evidence="1">
    <location>
        <begin position="1"/>
        <end position="40"/>
    </location>
</feature>
<gene>
    <name evidence="2" type="ORF">DI536_25385</name>
</gene>
<sequence length="512" mass="50649">MSGIDGISSTASHGAAEGIDSTPTAEHGSAPTSSGGTSSMFKDIAKNQLSQFAQQGMQQGVQQMASGQQDGAPNIMAIIGHIFGGPLAAAAMSGNMFELGGILGKIFEGISKAGGQPAPGLTAQPATMSAAQPATPEATSDSKDETITDHQVREANHSKDYVGVQKKVEVSGSYKTDGLEMHGRAAAEAHAHASAESSSYNANGRVGAKAKVDASVGASAEVDGSIRTDVAQIAGRARVSAEAAARAEAEASAGLDGATARASSEVGVTSQVAASSEMSALGGMVTGEADAKADAGAGAKADARATVSFNPPQAAVDAEAGAFAGARAGFSAKGGFPGGKAGVSFNVHAGAGAKVEVHGELGADGKYRLSFGMGAAIAVGFSFKIDVEIDMSNAGSAITGIFGAAGQIMNGLFQAVGSMFNGGKGDGSTASSIIGNAAKSIGPGQLPNSNSAPGGQLSDFMNVAGKANGREEHDSETDTESTDDGRFSSHRERSGGFTDGVSRSHTIGGNLS</sequence>
<comment type="caution">
    <text evidence="2">The sequence shown here is derived from an EMBL/GenBank/DDBJ whole genome shotgun (WGS) entry which is preliminary data.</text>
</comment>
<evidence type="ECO:0000256" key="1">
    <source>
        <dbReference type="SAM" id="MobiDB-lite"/>
    </source>
</evidence>
<organism evidence="2 3">
    <name type="scientific">Archangium gephyra</name>
    <dbReference type="NCBI Taxonomy" id="48"/>
    <lineage>
        <taxon>Bacteria</taxon>
        <taxon>Pseudomonadati</taxon>
        <taxon>Myxococcota</taxon>
        <taxon>Myxococcia</taxon>
        <taxon>Myxococcales</taxon>
        <taxon>Cystobacterineae</taxon>
        <taxon>Archangiaceae</taxon>
        <taxon>Archangium</taxon>
    </lineage>
</organism>
<dbReference type="EMBL" id="QFQP01000026">
    <property type="protein sequence ID" value="PZR08242.1"/>
    <property type="molecule type" value="Genomic_DNA"/>
</dbReference>
<reference evidence="2 3" key="1">
    <citation type="submission" date="2017-08" db="EMBL/GenBank/DDBJ databases">
        <title>Infants hospitalized years apart are colonized by the same room-sourced microbial strains.</title>
        <authorList>
            <person name="Brooks B."/>
            <person name="Olm M.R."/>
            <person name="Firek B.A."/>
            <person name="Baker R."/>
            <person name="Thomas B.C."/>
            <person name="Morowitz M.J."/>
            <person name="Banfield J.F."/>
        </authorList>
    </citation>
    <scope>NUCLEOTIDE SEQUENCE [LARGE SCALE GENOMIC DNA]</scope>
    <source>
        <strain evidence="2">S2_003_000_R2_14</strain>
    </source>
</reference>
<accession>A0A2W5SZM8</accession>
<feature type="compositionally biased region" description="Basic and acidic residues" evidence="1">
    <location>
        <begin position="483"/>
        <end position="494"/>
    </location>
</feature>
<dbReference type="AlphaFoldDB" id="A0A2W5SZM8"/>
<evidence type="ECO:0000313" key="3">
    <source>
        <dbReference type="Proteomes" id="UP000249061"/>
    </source>
</evidence>
<feature type="region of interest" description="Disordered" evidence="1">
    <location>
        <begin position="117"/>
        <end position="146"/>
    </location>
</feature>
<feature type="compositionally biased region" description="Polar residues" evidence="1">
    <location>
        <begin position="501"/>
        <end position="512"/>
    </location>
</feature>
<name>A0A2W5SZM8_9BACT</name>
<feature type="region of interest" description="Disordered" evidence="1">
    <location>
        <begin position="441"/>
        <end position="512"/>
    </location>
</feature>
<proteinExistence type="predicted"/>
<dbReference type="Proteomes" id="UP000249061">
    <property type="component" value="Unassembled WGS sequence"/>
</dbReference>
<evidence type="ECO:0000313" key="2">
    <source>
        <dbReference type="EMBL" id="PZR08242.1"/>
    </source>
</evidence>